<reference evidence="1 2" key="1">
    <citation type="submission" date="2016-10" db="EMBL/GenBank/DDBJ databases">
        <title>The genome sequence of Colletotrichum fioriniae PJ7.</title>
        <authorList>
            <person name="Baroncelli R."/>
        </authorList>
    </citation>
    <scope>NUCLEOTIDE SEQUENCE [LARGE SCALE GENOMIC DNA]</scope>
    <source>
        <strain evidence="1 2">IMI 309622</strain>
    </source>
</reference>
<gene>
    <name evidence="1" type="ORF">CCOS01_17096</name>
</gene>
<comment type="caution">
    <text evidence="1">The sequence shown here is derived from an EMBL/GenBank/DDBJ whole genome shotgun (WGS) entry which is preliminary data.</text>
</comment>
<accession>A0AAI9YES4</accession>
<keyword evidence="2" id="KW-1185">Reference proteome</keyword>
<dbReference type="AlphaFoldDB" id="A0AAI9YES4"/>
<dbReference type="EMBL" id="MOOE01000043">
    <property type="protein sequence ID" value="KAK1503129.1"/>
    <property type="molecule type" value="Genomic_DNA"/>
</dbReference>
<protein>
    <submittedName>
        <fullName evidence="1">Uncharacterized protein</fullName>
    </submittedName>
</protein>
<dbReference type="GeneID" id="85348777"/>
<organism evidence="1 2">
    <name type="scientific">Colletotrichum costaricense</name>
    <dbReference type="NCBI Taxonomy" id="1209916"/>
    <lineage>
        <taxon>Eukaryota</taxon>
        <taxon>Fungi</taxon>
        <taxon>Dikarya</taxon>
        <taxon>Ascomycota</taxon>
        <taxon>Pezizomycotina</taxon>
        <taxon>Sordariomycetes</taxon>
        <taxon>Hypocreomycetidae</taxon>
        <taxon>Glomerellales</taxon>
        <taxon>Glomerellaceae</taxon>
        <taxon>Colletotrichum</taxon>
        <taxon>Colletotrichum acutatum species complex</taxon>
    </lineage>
</organism>
<evidence type="ECO:0000313" key="2">
    <source>
        <dbReference type="Proteomes" id="UP001240678"/>
    </source>
</evidence>
<evidence type="ECO:0000313" key="1">
    <source>
        <dbReference type="EMBL" id="KAK1503129.1"/>
    </source>
</evidence>
<name>A0AAI9YES4_9PEZI</name>
<dbReference type="Proteomes" id="UP001240678">
    <property type="component" value="Unassembled WGS sequence"/>
</dbReference>
<dbReference type="RefSeq" id="XP_060304217.1">
    <property type="nucleotide sequence ID" value="XM_060465230.1"/>
</dbReference>
<sequence>MAAPQHMVDSSLDDLTPGLVTLVIDKVGASINHCRAHAAAQDETIRRLAAEINSARETGELQLKTLDNQGAYIRSLEHDMAQL</sequence>
<proteinExistence type="predicted"/>